<dbReference type="EC" id="3.4.-.-" evidence="9"/>
<dbReference type="GO" id="GO:0004177">
    <property type="term" value="F:aminopeptidase activity"/>
    <property type="evidence" value="ECO:0007669"/>
    <property type="project" value="UniProtKB-KW"/>
</dbReference>
<keyword evidence="12" id="KW-1185">Reference proteome</keyword>
<keyword evidence="7 9" id="KW-0862">Zinc</keyword>
<evidence type="ECO:0000256" key="7">
    <source>
        <dbReference type="ARBA" id="ARBA00022833"/>
    </source>
</evidence>
<dbReference type="GO" id="GO:0046872">
    <property type="term" value="F:metal ion binding"/>
    <property type="evidence" value="ECO:0007669"/>
    <property type="project" value="UniProtKB-KW"/>
</dbReference>
<evidence type="ECO:0000256" key="3">
    <source>
        <dbReference type="ARBA" id="ARBA00022670"/>
    </source>
</evidence>
<evidence type="ECO:0000313" key="11">
    <source>
        <dbReference type="EMBL" id="ODQ63749.1"/>
    </source>
</evidence>
<keyword evidence="3 9" id="KW-0645">Protease</keyword>
<organism evidence="11 12">
    <name type="scientific">Nadsonia fulvescens var. elongata DSM 6958</name>
    <dbReference type="NCBI Taxonomy" id="857566"/>
    <lineage>
        <taxon>Eukaryota</taxon>
        <taxon>Fungi</taxon>
        <taxon>Dikarya</taxon>
        <taxon>Ascomycota</taxon>
        <taxon>Saccharomycotina</taxon>
        <taxon>Dipodascomycetes</taxon>
        <taxon>Dipodascales</taxon>
        <taxon>Dipodascales incertae sedis</taxon>
        <taxon>Nadsonia</taxon>
    </lineage>
</organism>
<dbReference type="Pfam" id="PF04389">
    <property type="entry name" value="Peptidase_M28"/>
    <property type="match status" value="1"/>
</dbReference>
<dbReference type="OrthoDB" id="2214at2759"/>
<evidence type="ECO:0000256" key="1">
    <source>
        <dbReference type="ARBA" id="ARBA00001947"/>
    </source>
</evidence>
<accession>A0A1E3PEA6</accession>
<comment type="similarity">
    <text evidence="8">Belongs to the peptidase M28 family. M28E subfamily.</text>
</comment>
<dbReference type="FunFam" id="3.40.630.10:FF:000042">
    <property type="entry name" value="Peptide hydrolase"/>
    <property type="match status" value="1"/>
</dbReference>
<evidence type="ECO:0000259" key="10">
    <source>
        <dbReference type="Pfam" id="PF04389"/>
    </source>
</evidence>
<dbReference type="InterPro" id="IPR007484">
    <property type="entry name" value="Peptidase_M28"/>
</dbReference>
<dbReference type="SUPFAM" id="SSF53187">
    <property type="entry name" value="Zn-dependent exopeptidases"/>
    <property type="match status" value="1"/>
</dbReference>
<feature type="domain" description="Peptidase M28" evidence="10">
    <location>
        <begin position="204"/>
        <end position="400"/>
    </location>
</feature>
<protein>
    <recommendedName>
        <fullName evidence="9">Peptide hydrolase</fullName>
        <ecNumber evidence="9">3.4.-.-</ecNumber>
    </recommendedName>
</protein>
<dbReference type="GO" id="GO:0006508">
    <property type="term" value="P:proteolysis"/>
    <property type="evidence" value="ECO:0007669"/>
    <property type="project" value="UniProtKB-KW"/>
</dbReference>
<dbReference type="PANTHER" id="PTHR12147:SF56">
    <property type="entry name" value="AMINOPEPTIDASE YDR415C-RELATED"/>
    <property type="match status" value="1"/>
</dbReference>
<evidence type="ECO:0000313" key="12">
    <source>
        <dbReference type="Proteomes" id="UP000095009"/>
    </source>
</evidence>
<comment type="cofactor">
    <cofactor evidence="1">
        <name>Zn(2+)</name>
        <dbReference type="ChEBI" id="CHEBI:29105"/>
    </cofactor>
</comment>
<evidence type="ECO:0000256" key="4">
    <source>
        <dbReference type="ARBA" id="ARBA00022723"/>
    </source>
</evidence>
<evidence type="ECO:0000256" key="9">
    <source>
        <dbReference type="RuleBase" id="RU361240"/>
    </source>
</evidence>
<reference evidence="11 12" key="1">
    <citation type="journal article" date="2016" name="Proc. Natl. Acad. Sci. U.S.A.">
        <title>Comparative genomics of biotechnologically important yeasts.</title>
        <authorList>
            <person name="Riley R."/>
            <person name="Haridas S."/>
            <person name="Wolfe K.H."/>
            <person name="Lopes M.R."/>
            <person name="Hittinger C.T."/>
            <person name="Goeker M."/>
            <person name="Salamov A.A."/>
            <person name="Wisecaver J.H."/>
            <person name="Long T.M."/>
            <person name="Calvey C.H."/>
            <person name="Aerts A.L."/>
            <person name="Barry K.W."/>
            <person name="Choi C."/>
            <person name="Clum A."/>
            <person name="Coughlan A.Y."/>
            <person name="Deshpande S."/>
            <person name="Douglass A.P."/>
            <person name="Hanson S.J."/>
            <person name="Klenk H.-P."/>
            <person name="LaButti K.M."/>
            <person name="Lapidus A."/>
            <person name="Lindquist E.A."/>
            <person name="Lipzen A.M."/>
            <person name="Meier-Kolthoff J.P."/>
            <person name="Ohm R.A."/>
            <person name="Otillar R.P."/>
            <person name="Pangilinan J.L."/>
            <person name="Peng Y."/>
            <person name="Rokas A."/>
            <person name="Rosa C.A."/>
            <person name="Scheuner C."/>
            <person name="Sibirny A.A."/>
            <person name="Slot J.C."/>
            <person name="Stielow J.B."/>
            <person name="Sun H."/>
            <person name="Kurtzman C.P."/>
            <person name="Blackwell M."/>
            <person name="Grigoriev I.V."/>
            <person name="Jeffries T.W."/>
        </authorList>
    </citation>
    <scope>NUCLEOTIDE SEQUENCE [LARGE SCALE GENOMIC DNA]</scope>
    <source>
        <strain evidence="11 12">DSM 6958</strain>
    </source>
</reference>
<evidence type="ECO:0000256" key="6">
    <source>
        <dbReference type="ARBA" id="ARBA00022801"/>
    </source>
</evidence>
<evidence type="ECO:0000256" key="5">
    <source>
        <dbReference type="ARBA" id="ARBA00022729"/>
    </source>
</evidence>
<evidence type="ECO:0000256" key="2">
    <source>
        <dbReference type="ARBA" id="ARBA00022438"/>
    </source>
</evidence>
<keyword evidence="5 9" id="KW-0732">Signal</keyword>
<keyword evidence="2" id="KW-0031">Aminopeptidase</keyword>
<dbReference type="Gene3D" id="3.40.630.10">
    <property type="entry name" value="Zn peptidases"/>
    <property type="match status" value="1"/>
</dbReference>
<dbReference type="AlphaFoldDB" id="A0A1E3PEA6"/>
<gene>
    <name evidence="11" type="ORF">NADFUDRAFT_84349</name>
</gene>
<dbReference type="CDD" id="cd03879">
    <property type="entry name" value="M28_AAP"/>
    <property type="match status" value="1"/>
</dbReference>
<dbReference type="InterPro" id="IPR045175">
    <property type="entry name" value="M28_fam"/>
</dbReference>
<feature type="chain" id="PRO_5009027344" description="Peptide hydrolase" evidence="9">
    <location>
        <begin position="20"/>
        <end position="411"/>
    </location>
</feature>
<dbReference type="GO" id="GO:0008235">
    <property type="term" value="F:metalloexopeptidase activity"/>
    <property type="evidence" value="ECO:0007669"/>
    <property type="project" value="InterPro"/>
</dbReference>
<evidence type="ECO:0000256" key="8">
    <source>
        <dbReference type="ARBA" id="ARBA00043962"/>
    </source>
</evidence>
<keyword evidence="6 9" id="KW-0378">Hydrolase</keyword>
<dbReference type="EMBL" id="KV454414">
    <property type="protein sequence ID" value="ODQ63749.1"/>
    <property type="molecule type" value="Genomic_DNA"/>
</dbReference>
<feature type="signal peptide" evidence="9">
    <location>
        <begin position="1"/>
        <end position="19"/>
    </location>
</feature>
<proteinExistence type="inferred from homology"/>
<name>A0A1E3PEA6_9ASCO</name>
<dbReference type="STRING" id="857566.A0A1E3PEA6"/>
<dbReference type="PANTHER" id="PTHR12147">
    <property type="entry name" value="METALLOPEPTIDASE M28 FAMILY MEMBER"/>
    <property type="match status" value="1"/>
</dbReference>
<keyword evidence="4 9" id="KW-0479">Metal-binding</keyword>
<sequence length="411" mass="46003">MKLANYLLPGLVCLQSVQSLVIPSTDNQLNFGLRPVDDDNEWRLIQLNENEARWVTEEQKLALKRQGKKFMDITHHVYLVPPVSGDYDSNKLKVPASVIKPLSFLENQEISYPLELTYQDDINPLLNSINTTSMRNNLATLSSFFTRYYKSQTGLQSSQWLTEEIRFIAKQNPKIKVLNFGHSWLQKSTIAVIPGKKKQEKKTKKNPAVIVVGAHQDSMNLILPSILAAPGADDDGSGTVTTLEAFRVLVESGFEPENDVEFHWYSAEEGGLLGSQDIFNDYAHRRVNVVAMLQQDMTGFIQKTLDNGKPEAIGVVTDNVHVGLTNYVKSLIEGYCAIPYVETQCGYACSDHASATRAGYPSAFVIESELKDSDPFVHTTKDTLDRLSFEHMAEHAKLTIGYAYELGMADF</sequence>
<dbReference type="Proteomes" id="UP000095009">
    <property type="component" value="Unassembled WGS sequence"/>
</dbReference>